<evidence type="ECO:0000256" key="6">
    <source>
        <dbReference type="ARBA" id="ARBA00023136"/>
    </source>
</evidence>
<dbReference type="Pfam" id="PF01914">
    <property type="entry name" value="MarC"/>
    <property type="match status" value="1"/>
</dbReference>
<dbReference type="EMBL" id="FPKH01000012">
    <property type="protein sequence ID" value="SFY33382.1"/>
    <property type="molecule type" value="Genomic_DNA"/>
</dbReference>
<feature type="transmembrane region" description="Helical" evidence="7">
    <location>
        <begin position="101"/>
        <end position="120"/>
    </location>
</feature>
<keyword evidence="6 7" id="KW-0472">Membrane</keyword>
<dbReference type="GO" id="GO:0005886">
    <property type="term" value="C:plasma membrane"/>
    <property type="evidence" value="ECO:0007669"/>
    <property type="project" value="UniProtKB-SubCell"/>
</dbReference>
<sequence length="229" mass="25297">MGDWEQACYHRKPYRTAPILATVLTSAHTTMTQNFFQTFILLLLVTDPFGNVSLFVNALKRVPIERRWKVVVRECMIAFGILLLFMFFGRHFLNALQLSEVALRIGGGVILFLIAMRMVFPQPNAGNSDHEMGGEPFIVPLAIPALAGPSALATVLLFSSHEMNEVIAHVAGLTAVAVVWLAVFLCAERLQRALGPRVMTAFERLMGLILTAMAIEMLLAGIRAFLKSV</sequence>
<dbReference type="Proteomes" id="UP000182489">
    <property type="component" value="Unassembled WGS sequence"/>
</dbReference>
<dbReference type="NCBIfam" id="TIGR00427">
    <property type="entry name" value="NAAT family transporter"/>
    <property type="match status" value="1"/>
</dbReference>
<evidence type="ECO:0000256" key="4">
    <source>
        <dbReference type="ARBA" id="ARBA00022692"/>
    </source>
</evidence>
<dbReference type="InterPro" id="IPR002771">
    <property type="entry name" value="Multi_antbiot-R_MarC"/>
</dbReference>
<reference evidence="8 9" key="1">
    <citation type="submission" date="2016-11" db="EMBL/GenBank/DDBJ databases">
        <authorList>
            <person name="Varghese N."/>
            <person name="Submissions S."/>
        </authorList>
    </citation>
    <scope>NUCLEOTIDE SEQUENCE [LARGE SCALE GENOMIC DNA]</scope>
    <source>
        <strain evidence="8 9">NFR18</strain>
    </source>
</reference>
<evidence type="ECO:0000256" key="1">
    <source>
        <dbReference type="ARBA" id="ARBA00004651"/>
    </source>
</evidence>
<name>A0AB38CKN3_9BURK</name>
<dbReference type="AlphaFoldDB" id="A0AB38CKN3"/>
<comment type="subcellular location">
    <subcellularLocation>
        <location evidence="1 7">Cell membrane</location>
        <topology evidence="1 7">Multi-pass membrane protein</topology>
    </subcellularLocation>
</comment>
<feature type="transmembrane region" description="Helical" evidence="7">
    <location>
        <begin position="166"/>
        <end position="187"/>
    </location>
</feature>
<evidence type="ECO:0000256" key="7">
    <source>
        <dbReference type="RuleBase" id="RU362048"/>
    </source>
</evidence>
<feature type="transmembrane region" description="Helical" evidence="7">
    <location>
        <begin position="208"/>
        <end position="226"/>
    </location>
</feature>
<comment type="similarity">
    <text evidence="2 7">Belongs to the UPF0056 (MarC) family.</text>
</comment>
<keyword evidence="3" id="KW-1003">Cell membrane</keyword>
<accession>A0AB38CKN3</accession>
<dbReference type="PANTHER" id="PTHR33508:SF10">
    <property type="entry name" value="UPF0056 INNER MEMBRANE PROTEIN YHGN"/>
    <property type="match status" value="1"/>
</dbReference>
<protein>
    <recommendedName>
        <fullName evidence="7">UPF0056 membrane protein</fullName>
    </recommendedName>
</protein>
<dbReference type="PANTHER" id="PTHR33508">
    <property type="entry name" value="UPF0056 MEMBRANE PROTEIN YHCE"/>
    <property type="match status" value="1"/>
</dbReference>
<keyword evidence="5 7" id="KW-1133">Transmembrane helix</keyword>
<keyword evidence="4 7" id="KW-0812">Transmembrane</keyword>
<feature type="transmembrane region" description="Helical" evidence="7">
    <location>
        <begin position="141"/>
        <end position="160"/>
    </location>
</feature>
<organism evidence="8 9">
    <name type="scientific">Janthinobacterium lividum</name>
    <dbReference type="NCBI Taxonomy" id="29581"/>
    <lineage>
        <taxon>Bacteria</taxon>
        <taxon>Pseudomonadati</taxon>
        <taxon>Pseudomonadota</taxon>
        <taxon>Betaproteobacteria</taxon>
        <taxon>Burkholderiales</taxon>
        <taxon>Oxalobacteraceae</taxon>
        <taxon>Janthinobacterium</taxon>
    </lineage>
</organism>
<evidence type="ECO:0000256" key="5">
    <source>
        <dbReference type="ARBA" id="ARBA00022989"/>
    </source>
</evidence>
<comment type="caution">
    <text evidence="8">The sequence shown here is derived from an EMBL/GenBank/DDBJ whole genome shotgun (WGS) entry which is preliminary data.</text>
</comment>
<evidence type="ECO:0000313" key="8">
    <source>
        <dbReference type="EMBL" id="SFY33382.1"/>
    </source>
</evidence>
<evidence type="ECO:0000313" key="9">
    <source>
        <dbReference type="Proteomes" id="UP000182489"/>
    </source>
</evidence>
<proteinExistence type="inferred from homology"/>
<gene>
    <name evidence="8" type="ORF">SAMN03097694_0291</name>
</gene>
<feature type="transmembrane region" description="Helical" evidence="7">
    <location>
        <begin position="71"/>
        <end position="89"/>
    </location>
</feature>
<feature type="transmembrane region" description="Helical" evidence="7">
    <location>
        <begin position="35"/>
        <end position="59"/>
    </location>
</feature>
<evidence type="ECO:0000256" key="3">
    <source>
        <dbReference type="ARBA" id="ARBA00022475"/>
    </source>
</evidence>
<evidence type="ECO:0000256" key="2">
    <source>
        <dbReference type="ARBA" id="ARBA00009784"/>
    </source>
</evidence>